<evidence type="ECO:0000313" key="1">
    <source>
        <dbReference type="EMBL" id="HIR01185.1"/>
    </source>
</evidence>
<reference evidence="1" key="1">
    <citation type="submission" date="2020-10" db="EMBL/GenBank/DDBJ databases">
        <authorList>
            <person name="Gilroy R."/>
        </authorList>
    </citation>
    <scope>NUCLEOTIDE SEQUENCE</scope>
    <source>
        <strain evidence="1">ChiGjej1B1-2707</strain>
    </source>
</reference>
<evidence type="ECO:0000313" key="2">
    <source>
        <dbReference type="Proteomes" id="UP000824261"/>
    </source>
</evidence>
<proteinExistence type="predicted"/>
<reference evidence="1" key="2">
    <citation type="journal article" date="2021" name="PeerJ">
        <title>Extensive microbial diversity within the chicken gut microbiome revealed by metagenomics and culture.</title>
        <authorList>
            <person name="Gilroy R."/>
            <person name="Ravi A."/>
            <person name="Getino M."/>
            <person name="Pursley I."/>
            <person name="Horton D.L."/>
            <person name="Alikhan N.F."/>
            <person name="Baker D."/>
            <person name="Gharbi K."/>
            <person name="Hall N."/>
            <person name="Watson M."/>
            <person name="Adriaenssens E.M."/>
            <person name="Foster-Nyarko E."/>
            <person name="Jarju S."/>
            <person name="Secka A."/>
            <person name="Antonio M."/>
            <person name="Oren A."/>
            <person name="Chaudhuri R.R."/>
            <person name="La Ragione R."/>
            <person name="Hildebrand F."/>
            <person name="Pallen M.J."/>
        </authorList>
    </citation>
    <scope>NUCLEOTIDE SEQUENCE</scope>
    <source>
        <strain evidence="1">ChiGjej1B1-2707</strain>
    </source>
</reference>
<organism evidence="1 2">
    <name type="scientific">Candidatus Aveggerthella stercoripullorum</name>
    <dbReference type="NCBI Taxonomy" id="2840688"/>
    <lineage>
        <taxon>Bacteria</taxon>
        <taxon>Bacillati</taxon>
        <taxon>Actinomycetota</taxon>
        <taxon>Coriobacteriia</taxon>
        <taxon>Eggerthellales</taxon>
        <taxon>Eggerthellaceae</taxon>
        <taxon>Eggerthellaceae incertae sedis</taxon>
        <taxon>Candidatus Aveggerthella</taxon>
    </lineage>
</organism>
<dbReference type="EMBL" id="DVGB01000034">
    <property type="protein sequence ID" value="HIR01185.1"/>
    <property type="molecule type" value="Genomic_DNA"/>
</dbReference>
<comment type="caution">
    <text evidence="1">The sequence shown here is derived from an EMBL/GenBank/DDBJ whole genome shotgun (WGS) entry which is preliminary data.</text>
</comment>
<sequence>MAEEQKDSTVENIIDTMGEAMIDAVGAAGETLHDAAAKVVDLAGDAVDSASDFIDDVTENGPLKEFGDRVGEAGREAAERIERKADEMEENDDPASV</sequence>
<gene>
    <name evidence="1" type="ORF">IAA69_02845</name>
</gene>
<name>A0A9D0ZYX7_9ACTN</name>
<dbReference type="AlphaFoldDB" id="A0A9D0ZYX7"/>
<accession>A0A9D0ZYX7</accession>
<dbReference type="Proteomes" id="UP000824261">
    <property type="component" value="Unassembled WGS sequence"/>
</dbReference>
<protein>
    <submittedName>
        <fullName evidence="1">Uncharacterized protein</fullName>
    </submittedName>
</protein>